<gene>
    <name evidence="1" type="ORF">Cylst_4158</name>
</gene>
<accession>K9X3I1</accession>
<dbReference type="AlphaFoldDB" id="K9X3I1"/>
<sequence length="185" mass="21863">MNDNLVAVLGELQSEIYWLHDAEKFTELASAAAKIYTSLGYNKQEAETAGHLISQAYQLADEADLAYKAGDFDEEMQFYHQAKDKLIEVETILGYQTSIAIHQMKWWMYFRHKQKPQILLHLFLQHFKSLGFSHLITAIRLTYYLMEIGRVHKQRDREITKQNATRYWTELLKLKINFHQYPYLG</sequence>
<dbReference type="PATRIC" id="fig|56107.3.peg.4559"/>
<keyword evidence="2" id="KW-1185">Reference proteome</keyword>
<protein>
    <submittedName>
        <fullName evidence="1">Uncharacterized protein</fullName>
    </submittedName>
</protein>
<dbReference type="STRING" id="56107.Cylst_4158"/>
<organism evidence="1 2">
    <name type="scientific">Cylindrospermum stagnale PCC 7417</name>
    <dbReference type="NCBI Taxonomy" id="56107"/>
    <lineage>
        <taxon>Bacteria</taxon>
        <taxon>Bacillati</taxon>
        <taxon>Cyanobacteriota</taxon>
        <taxon>Cyanophyceae</taxon>
        <taxon>Nostocales</taxon>
        <taxon>Nostocaceae</taxon>
        <taxon>Cylindrospermum</taxon>
    </lineage>
</organism>
<dbReference type="EMBL" id="CP003642">
    <property type="protein sequence ID" value="AFZ26262.1"/>
    <property type="molecule type" value="Genomic_DNA"/>
</dbReference>
<dbReference type="KEGG" id="csg:Cylst_4158"/>
<evidence type="ECO:0000313" key="2">
    <source>
        <dbReference type="Proteomes" id="UP000010475"/>
    </source>
</evidence>
<evidence type="ECO:0000313" key="1">
    <source>
        <dbReference type="EMBL" id="AFZ26262.1"/>
    </source>
</evidence>
<dbReference type="HOGENOM" id="CLU_1472322_0_0_3"/>
<name>K9X3I1_9NOST</name>
<dbReference type="Proteomes" id="UP000010475">
    <property type="component" value="Chromosome"/>
</dbReference>
<dbReference type="RefSeq" id="WP_015209504.1">
    <property type="nucleotide sequence ID" value="NC_019757.1"/>
</dbReference>
<reference evidence="1 2" key="1">
    <citation type="submission" date="2012-06" db="EMBL/GenBank/DDBJ databases">
        <title>Finished chromosome of genome of Cylindrospermum stagnale PCC 7417.</title>
        <authorList>
            <consortium name="US DOE Joint Genome Institute"/>
            <person name="Gugger M."/>
            <person name="Coursin T."/>
            <person name="Rippka R."/>
            <person name="Tandeau De Marsac N."/>
            <person name="Huntemann M."/>
            <person name="Wei C.-L."/>
            <person name="Han J."/>
            <person name="Detter J.C."/>
            <person name="Han C."/>
            <person name="Tapia R."/>
            <person name="Chen A."/>
            <person name="Kyrpides N."/>
            <person name="Mavromatis K."/>
            <person name="Markowitz V."/>
            <person name="Szeto E."/>
            <person name="Ivanova N."/>
            <person name="Pagani I."/>
            <person name="Pati A."/>
            <person name="Goodwin L."/>
            <person name="Nordberg H.P."/>
            <person name="Cantor M.N."/>
            <person name="Hua S.X."/>
            <person name="Woyke T."/>
            <person name="Kerfeld C.A."/>
        </authorList>
    </citation>
    <scope>NUCLEOTIDE SEQUENCE [LARGE SCALE GENOMIC DNA]</scope>
    <source>
        <strain evidence="1 2">PCC 7417</strain>
    </source>
</reference>
<dbReference type="eggNOG" id="ENOG5032DAI">
    <property type="taxonomic scope" value="Bacteria"/>
</dbReference>
<dbReference type="OrthoDB" id="484840at2"/>
<proteinExistence type="predicted"/>